<evidence type="ECO:0000313" key="1">
    <source>
        <dbReference type="EMBL" id="MER6272845.1"/>
    </source>
</evidence>
<protein>
    <submittedName>
        <fullName evidence="1">Uncharacterized protein</fullName>
    </submittedName>
</protein>
<dbReference type="EMBL" id="JBEOZM010000025">
    <property type="protein sequence ID" value="MER6272845.1"/>
    <property type="molecule type" value="Genomic_DNA"/>
</dbReference>
<proteinExistence type="predicted"/>
<comment type="caution">
    <text evidence="1">The sequence shown here is derived from an EMBL/GenBank/DDBJ whole genome shotgun (WGS) entry which is preliminary data.</text>
</comment>
<evidence type="ECO:0000313" key="2">
    <source>
        <dbReference type="Proteomes" id="UP001490365"/>
    </source>
</evidence>
<dbReference type="Proteomes" id="UP001490365">
    <property type="component" value="Unassembled WGS sequence"/>
</dbReference>
<keyword evidence="2" id="KW-1185">Reference proteome</keyword>
<gene>
    <name evidence="1" type="ORF">ABT211_37090</name>
</gene>
<organism evidence="1 2">
    <name type="scientific">Streptomyces sp. 900105755</name>
    <dbReference type="NCBI Taxonomy" id="3154389"/>
    <lineage>
        <taxon>Bacteria</taxon>
        <taxon>Bacillati</taxon>
        <taxon>Actinomycetota</taxon>
        <taxon>Actinomycetes</taxon>
        <taxon>Kitasatosporales</taxon>
        <taxon>Streptomycetaceae</taxon>
        <taxon>Streptomyces</taxon>
    </lineage>
</organism>
<accession>A0ABV1TS38</accession>
<reference evidence="1 2" key="1">
    <citation type="submission" date="2024-06" db="EMBL/GenBank/DDBJ databases">
        <title>The Natural Products Discovery Center: Release of the First 8490 Sequenced Strains for Exploring Actinobacteria Biosynthetic Diversity.</title>
        <authorList>
            <person name="Kalkreuter E."/>
            <person name="Kautsar S.A."/>
            <person name="Yang D."/>
            <person name="Bader C.D."/>
            <person name="Teijaro C.N."/>
            <person name="Fluegel L."/>
            <person name="Davis C.M."/>
            <person name="Simpson J.R."/>
            <person name="Lauterbach L."/>
            <person name="Steele A.D."/>
            <person name="Gui C."/>
            <person name="Meng S."/>
            <person name="Li G."/>
            <person name="Viehrig K."/>
            <person name="Ye F."/>
            <person name="Su P."/>
            <person name="Kiefer A.F."/>
            <person name="Nichols A."/>
            <person name="Cepeda A.J."/>
            <person name="Yan W."/>
            <person name="Fan B."/>
            <person name="Jiang Y."/>
            <person name="Adhikari A."/>
            <person name="Zheng C.-J."/>
            <person name="Schuster L."/>
            <person name="Cowan T.M."/>
            <person name="Smanski M.J."/>
            <person name="Chevrette M.G."/>
            <person name="De Carvalho L.P.S."/>
            <person name="Shen B."/>
        </authorList>
    </citation>
    <scope>NUCLEOTIDE SEQUENCE [LARGE SCALE GENOMIC DNA]</scope>
    <source>
        <strain evidence="1 2">NPDC001694</strain>
    </source>
</reference>
<name>A0ABV1TS38_9ACTN</name>
<dbReference type="RefSeq" id="WP_351961141.1">
    <property type="nucleotide sequence ID" value="NZ_JBEOZM010000025.1"/>
</dbReference>
<sequence>MADGLFAYAVQLAPARPPLNSFVPLRWQRDRPDGPPNVVFVDRAVGPEGLLQVLEAGCGLLTAMVRTVSPQVRAFHAYGVSDPEGFAAMGVVETLVHTHDVAAGLALPWAPPADLCDRALARLFPEAPRDTDRWPTLLWATGRAELPRHHRRAFDRWHSAPLRSEEV</sequence>